<gene>
    <name evidence="1" type="primary">eutA</name>
    <name evidence="1" type="ORF">J0X12_09845</name>
</gene>
<name>A0ABS3F5W0_9PROT</name>
<organism evidence="1 2">
    <name type="scientific">Sneathiella sedimenti</name>
    <dbReference type="NCBI Taxonomy" id="2816034"/>
    <lineage>
        <taxon>Bacteria</taxon>
        <taxon>Pseudomonadati</taxon>
        <taxon>Pseudomonadota</taxon>
        <taxon>Alphaproteobacteria</taxon>
        <taxon>Sneathiellales</taxon>
        <taxon>Sneathiellaceae</taxon>
        <taxon>Sneathiella</taxon>
    </lineage>
</organism>
<dbReference type="InterPro" id="IPR026286">
    <property type="entry name" value="MaiA/AMDase"/>
</dbReference>
<dbReference type="Gene3D" id="3.40.50.12500">
    <property type="match status" value="1"/>
</dbReference>
<reference evidence="1 2" key="1">
    <citation type="submission" date="2021-03" db="EMBL/GenBank/DDBJ databases">
        <title>Sneathiella sp. CAU 1612 isolated from Kang Won-do.</title>
        <authorList>
            <person name="Kim W."/>
        </authorList>
    </citation>
    <scope>NUCLEOTIDE SEQUENCE [LARGE SCALE GENOMIC DNA]</scope>
    <source>
        <strain evidence="1 2">CAU 1612</strain>
    </source>
</reference>
<keyword evidence="2" id="KW-1185">Reference proteome</keyword>
<dbReference type="PIRSF" id="PIRSF015736">
    <property type="entry name" value="MI"/>
    <property type="match status" value="1"/>
</dbReference>
<dbReference type="PANTHER" id="PTHR40267:SF1">
    <property type="entry name" value="BLR3294 PROTEIN"/>
    <property type="match status" value="1"/>
</dbReference>
<dbReference type="RefSeq" id="WP_207044995.1">
    <property type="nucleotide sequence ID" value="NZ_JAFLNC010000003.1"/>
</dbReference>
<sequence>MDTSTRHSRILTSQQDASPVPKRIGLIALATDHTSELDFARICDPEEVGVYVARISYENPTTPESLKLTGPKLTEAAGLILPDEHLDVVAYGCTAASVVLGDETVANYIQQAKPGSKCVTPTSAAFAAFEALGVNKVSVLTPYSPLVTEELTTYFSRNGLDVVNWNCFGLDDDRKMARVSRSSIIASAVETINDTAEALFISCTALRAAVCVDEIERITGKPVVTSNQAVVWRSLRLAGIDRKISGYGRLFQI</sequence>
<dbReference type="InterPro" id="IPR014332">
    <property type="entry name" value="Ectoine_EutA"/>
</dbReference>
<dbReference type="PANTHER" id="PTHR40267">
    <property type="entry name" value="BLR3294 PROTEIN"/>
    <property type="match status" value="1"/>
</dbReference>
<dbReference type="EMBL" id="JAFLNC010000003">
    <property type="protein sequence ID" value="MBO0333918.1"/>
    <property type="molecule type" value="Genomic_DNA"/>
</dbReference>
<evidence type="ECO:0000313" key="2">
    <source>
        <dbReference type="Proteomes" id="UP000664761"/>
    </source>
</evidence>
<comment type="caution">
    <text evidence="1">The sequence shown here is derived from an EMBL/GenBank/DDBJ whole genome shotgun (WGS) entry which is preliminary data.</text>
</comment>
<dbReference type="NCBIfam" id="TIGR02990">
    <property type="entry name" value="ectoine_eutA"/>
    <property type="match status" value="1"/>
</dbReference>
<protein>
    <submittedName>
        <fullName evidence="1">Ectoine utilization protein EutA</fullName>
    </submittedName>
</protein>
<dbReference type="Proteomes" id="UP000664761">
    <property type="component" value="Unassembled WGS sequence"/>
</dbReference>
<accession>A0ABS3F5W0</accession>
<dbReference type="Pfam" id="PF17645">
    <property type="entry name" value="Amdase"/>
    <property type="match status" value="1"/>
</dbReference>
<proteinExistence type="predicted"/>
<dbReference type="InterPro" id="IPR053714">
    <property type="entry name" value="Iso_Racemase_Enz_sf"/>
</dbReference>
<evidence type="ECO:0000313" key="1">
    <source>
        <dbReference type="EMBL" id="MBO0333918.1"/>
    </source>
</evidence>